<reference evidence="1 2" key="1">
    <citation type="submission" date="2012-01" db="EMBL/GenBank/DDBJ databases">
        <title>Improved High-Quality Draft sequence of Saccharomonospora xinjiangensis XJ-54.</title>
        <authorList>
            <consortium name="US DOE Joint Genome Institute"/>
            <person name="Lucas S."/>
            <person name="Han J."/>
            <person name="Lapidus A."/>
            <person name="Cheng J.-F."/>
            <person name="Goodwin L."/>
            <person name="Pitluck S."/>
            <person name="Peters L."/>
            <person name="Mikhailova N."/>
            <person name="Teshima H."/>
            <person name="Detter J.C."/>
            <person name="Han C."/>
            <person name="Tapia R."/>
            <person name="Land M."/>
            <person name="Hauser L."/>
            <person name="Kyrpides N."/>
            <person name="Ivanova N."/>
            <person name="Pagani I."/>
            <person name="Brambilla E.-M."/>
            <person name="Klenk H.-P."/>
            <person name="Woyke T."/>
        </authorList>
    </citation>
    <scope>NUCLEOTIDE SEQUENCE [LARGE SCALE GENOMIC DNA]</scope>
    <source>
        <strain evidence="1 2">XJ-54</strain>
    </source>
</reference>
<gene>
    <name evidence="1" type="ORF">SacxiDRAFT_3386</name>
</gene>
<dbReference type="Pfam" id="PF09572">
    <property type="entry name" value="RE_XamI"/>
    <property type="match status" value="1"/>
</dbReference>
<evidence type="ECO:0000313" key="2">
    <source>
        <dbReference type="Proteomes" id="UP000004691"/>
    </source>
</evidence>
<organism evidence="1 2">
    <name type="scientific">Saccharomonospora xinjiangensis XJ-54</name>
    <dbReference type="NCBI Taxonomy" id="882086"/>
    <lineage>
        <taxon>Bacteria</taxon>
        <taxon>Bacillati</taxon>
        <taxon>Actinomycetota</taxon>
        <taxon>Actinomycetes</taxon>
        <taxon>Pseudonocardiales</taxon>
        <taxon>Pseudonocardiaceae</taxon>
        <taxon>Saccharomonospora</taxon>
    </lineage>
</organism>
<dbReference type="OrthoDB" id="7807916at2"/>
<dbReference type="EMBL" id="JH636049">
    <property type="protein sequence ID" value="EID55588.1"/>
    <property type="molecule type" value="Genomic_DNA"/>
</dbReference>
<dbReference type="HOGENOM" id="CLU_075564_0_0_11"/>
<dbReference type="STRING" id="882086.SacxiDRAFT_3386"/>
<dbReference type="AlphaFoldDB" id="I0V635"/>
<proteinExistence type="predicted"/>
<evidence type="ECO:0000313" key="1">
    <source>
        <dbReference type="EMBL" id="EID55588.1"/>
    </source>
</evidence>
<keyword evidence="1" id="KW-0540">Nuclease</keyword>
<name>I0V635_9PSEU</name>
<dbReference type="InterPro" id="IPR019072">
    <property type="entry name" value="Restrct_endonuc_II_XamI"/>
</dbReference>
<dbReference type="GO" id="GO:0009307">
    <property type="term" value="P:DNA restriction-modification system"/>
    <property type="evidence" value="ECO:0007669"/>
    <property type="project" value="InterPro"/>
</dbReference>
<accession>I0V635</accession>
<keyword evidence="1" id="KW-0378">Hydrolase</keyword>
<dbReference type="eggNOG" id="ENOG502Z8KD">
    <property type="taxonomic scope" value="Bacteria"/>
</dbReference>
<keyword evidence="2" id="KW-1185">Reference proteome</keyword>
<dbReference type="GO" id="GO:0003677">
    <property type="term" value="F:DNA binding"/>
    <property type="evidence" value="ECO:0007669"/>
    <property type="project" value="InterPro"/>
</dbReference>
<dbReference type="Proteomes" id="UP000004691">
    <property type="component" value="Unassembled WGS sequence"/>
</dbReference>
<sequence length="319" mass="35854">MPINADKPLMWRADVFASVTLYNEWFLDAAPRAYRETRKVVVNDVEDLFAATTEMRSITPDVIRKRPEIVATLRMATAPPIARDRLTGLASLPNGFVKKLESGNLPGRMSVADLDKHLESICSVIDELLDRGLFDWLDGNRAPDPQQRELAAVVVSDRRCGAVADPIVRNAQEARQLGVIEDWLVARGYTKRQHPGSQSLESMPRGTFSFRQNVPVRSEDGQRTINMPIDAVIQPHTPFPNGFPLLIEAKSAGDFTNTNKRRKEEATKIRQLRSTYGNDIRLVLFLCGYFDAGYLGYEASEGLDWVWEHRPDDFAIAGL</sequence>
<keyword evidence="1" id="KW-0255">Endonuclease</keyword>
<dbReference type="GO" id="GO:0009036">
    <property type="term" value="F:type II site-specific deoxyribonuclease activity"/>
    <property type="evidence" value="ECO:0007669"/>
    <property type="project" value="InterPro"/>
</dbReference>
<protein>
    <submittedName>
        <fullName evidence="1">XamI restriction endonuclease</fullName>
    </submittedName>
</protein>
<dbReference type="RefSeq" id="WP_006239762.1">
    <property type="nucleotide sequence ID" value="NZ_JH636049.1"/>
</dbReference>